<dbReference type="InterPro" id="IPR006311">
    <property type="entry name" value="TAT_signal"/>
</dbReference>
<gene>
    <name evidence="4" type="ORF">GGQ87_000942</name>
</gene>
<dbReference type="PANTHER" id="PTHR42776">
    <property type="entry name" value="SERINE PEPTIDASE S9 FAMILY MEMBER"/>
    <property type="match status" value="1"/>
</dbReference>
<sequence>MQSGISKAARAALSRRGLLAGTAALAGVAVLPSGAARAQGAAYPLSEFFKPTLSSGAALSPSGNRIAVAQNLGTDEELHSALEFIDAADPEGQRSRIDLGPVLVSSISWASDDRVLASVILRGETRARSIAGSNRKVEGVEYYMRRVVSVNAATGDVVVLFSDQRTRMRNTFDMGRIIDLLPSDPENVLMAAWDADGVMALYKVNVNTGSATRIERGATGTYHWRTVDGVPVLRHDMNSRGTVETIMVRAPGETEWKMARRTRVREAPDFSWVGAGETPGKVLVTARFDNEDVQSVREMDLTTTALGPPLNARPGRDVAFGLRDSAGNYLGAAYYGDRLEYEFVDPALAAHHRALNRFFDNSCNVHFTDVDQARNRFIAFVEGPAEPGAWFFYDKTARAIVNVGQVRELDPTRLGASEVLQVRTRDGETIEAYLTAPPGGAAGPLVVLPHGGPEVRDTPSWDRQVQVLAAQGWWVLRPNFRGSAGYGQSFAQKGWTRWGDLMQDDIEDAVAHAISARGLDASKVGIMGTSYGAYAALMGAVKRPDLYKAAIGISGVYDLPDVLTWEDRTDDSPGQPIYEFWTKRIGDQSTMGPALEAGSPRRRAGEVACPVLLVHGVDDPVLPVIQSRRMRDALRGAGKPVELIEVDDAGHADWEDAREQELMTRYVALFRQAFA</sequence>
<dbReference type="InterPro" id="IPR029058">
    <property type="entry name" value="AB_hydrolase_fold"/>
</dbReference>
<proteinExistence type="predicted"/>
<dbReference type="PANTHER" id="PTHR42776:SF27">
    <property type="entry name" value="DIPEPTIDYL PEPTIDASE FAMILY MEMBER 6"/>
    <property type="match status" value="1"/>
</dbReference>
<keyword evidence="5" id="KW-1185">Reference proteome</keyword>
<evidence type="ECO:0000313" key="5">
    <source>
        <dbReference type="Proteomes" id="UP000587415"/>
    </source>
</evidence>
<dbReference type="SUPFAM" id="SSF53474">
    <property type="entry name" value="alpha/beta-Hydrolases"/>
    <property type="match status" value="1"/>
</dbReference>
<protein>
    <submittedName>
        <fullName evidence="4">Dipeptidyl aminopeptidase/acylaminoacyl peptidase</fullName>
    </submittedName>
</protein>
<evidence type="ECO:0000259" key="3">
    <source>
        <dbReference type="Pfam" id="PF00326"/>
    </source>
</evidence>
<dbReference type="PROSITE" id="PS51318">
    <property type="entry name" value="TAT"/>
    <property type="match status" value="1"/>
</dbReference>
<keyword evidence="2" id="KW-0732">Signal</keyword>
<comment type="caution">
    <text evidence="4">The sequence shown here is derived from an EMBL/GenBank/DDBJ whole genome shotgun (WGS) entry which is preliminary data.</text>
</comment>
<dbReference type="GO" id="GO:0006508">
    <property type="term" value="P:proteolysis"/>
    <property type="evidence" value="ECO:0007669"/>
    <property type="project" value="InterPro"/>
</dbReference>
<evidence type="ECO:0000256" key="2">
    <source>
        <dbReference type="SAM" id="SignalP"/>
    </source>
</evidence>
<dbReference type="Proteomes" id="UP000587415">
    <property type="component" value="Unassembled WGS sequence"/>
</dbReference>
<dbReference type="Gene3D" id="3.40.50.1820">
    <property type="entry name" value="alpha/beta hydrolase"/>
    <property type="match status" value="1"/>
</dbReference>
<evidence type="ECO:0000313" key="4">
    <source>
        <dbReference type="EMBL" id="NJC40684.1"/>
    </source>
</evidence>
<dbReference type="GO" id="GO:0004177">
    <property type="term" value="F:aminopeptidase activity"/>
    <property type="evidence" value="ECO:0007669"/>
    <property type="project" value="UniProtKB-KW"/>
</dbReference>
<evidence type="ECO:0000256" key="1">
    <source>
        <dbReference type="ARBA" id="ARBA00022801"/>
    </source>
</evidence>
<keyword evidence="4" id="KW-0645">Protease</keyword>
<feature type="chain" id="PRO_5030710170" evidence="2">
    <location>
        <begin position="39"/>
        <end position="675"/>
    </location>
</feature>
<keyword evidence="4" id="KW-0031">Aminopeptidase</keyword>
<organism evidence="4 5">
    <name type="scientific">Brevundimonas alba</name>
    <dbReference type="NCBI Taxonomy" id="74314"/>
    <lineage>
        <taxon>Bacteria</taxon>
        <taxon>Pseudomonadati</taxon>
        <taxon>Pseudomonadota</taxon>
        <taxon>Alphaproteobacteria</taxon>
        <taxon>Caulobacterales</taxon>
        <taxon>Caulobacteraceae</taxon>
        <taxon>Brevundimonas</taxon>
    </lineage>
</organism>
<reference evidence="4 5" key="1">
    <citation type="submission" date="2020-03" db="EMBL/GenBank/DDBJ databases">
        <title>Genomic Encyclopedia of Type Strains, Phase IV (KMG-IV): sequencing the most valuable type-strain genomes for metagenomic binning, comparative biology and taxonomic classification.</title>
        <authorList>
            <person name="Goeker M."/>
        </authorList>
    </citation>
    <scope>NUCLEOTIDE SEQUENCE [LARGE SCALE GENOMIC DNA]</scope>
    <source>
        <strain evidence="4 5">DSM 4736</strain>
    </source>
</reference>
<dbReference type="GO" id="GO:0004252">
    <property type="term" value="F:serine-type endopeptidase activity"/>
    <property type="evidence" value="ECO:0007669"/>
    <property type="project" value="TreeGrafter"/>
</dbReference>
<dbReference type="RefSeq" id="WP_168045546.1">
    <property type="nucleotide sequence ID" value="NZ_JAATJM010000001.1"/>
</dbReference>
<dbReference type="InterPro" id="IPR001375">
    <property type="entry name" value="Peptidase_S9_cat"/>
</dbReference>
<feature type="signal peptide" evidence="2">
    <location>
        <begin position="1"/>
        <end position="38"/>
    </location>
</feature>
<keyword evidence="1" id="KW-0378">Hydrolase</keyword>
<accession>A0A7X6BN83</accession>
<feature type="domain" description="Peptidase S9 prolyl oligopeptidase catalytic" evidence="3">
    <location>
        <begin position="461"/>
        <end position="673"/>
    </location>
</feature>
<name>A0A7X6BN83_9CAUL</name>
<dbReference type="SUPFAM" id="SSF82171">
    <property type="entry name" value="DPP6 N-terminal domain-like"/>
    <property type="match status" value="1"/>
</dbReference>
<dbReference type="Pfam" id="PF00326">
    <property type="entry name" value="Peptidase_S9"/>
    <property type="match status" value="1"/>
</dbReference>
<dbReference type="AlphaFoldDB" id="A0A7X6BN83"/>
<dbReference type="EMBL" id="JAATJM010000001">
    <property type="protein sequence ID" value="NJC40684.1"/>
    <property type="molecule type" value="Genomic_DNA"/>
</dbReference>